<keyword evidence="5" id="KW-0808">Transferase</keyword>
<name>A0A0M0KE61_ALKHA</name>
<evidence type="ECO:0000256" key="4">
    <source>
        <dbReference type="ARBA" id="ARBA00022475"/>
    </source>
</evidence>
<comment type="subcellular location">
    <subcellularLocation>
        <location evidence="2">Cell membrane</location>
        <topology evidence="2">Multi-pass membrane protein</topology>
    </subcellularLocation>
</comment>
<evidence type="ECO:0000256" key="10">
    <source>
        <dbReference type="ARBA" id="ARBA00022989"/>
    </source>
</evidence>
<dbReference type="SUPFAM" id="SSF47384">
    <property type="entry name" value="Homodimeric domain of signal transducing histidine kinase"/>
    <property type="match status" value="1"/>
</dbReference>
<dbReference type="PATRIC" id="fig|136160.3.peg.4110"/>
<comment type="caution">
    <text evidence="15">The sequence shown here is derived from an EMBL/GenBank/DDBJ whole genome shotgun (WGS) entry which is preliminary data.</text>
</comment>
<keyword evidence="8 15" id="KW-0418">Kinase</keyword>
<feature type="domain" description="Histidine kinase" evidence="14">
    <location>
        <begin position="119"/>
        <end position="326"/>
    </location>
</feature>
<proteinExistence type="predicted"/>
<dbReference type="SMART" id="SM00387">
    <property type="entry name" value="HATPase_c"/>
    <property type="match status" value="1"/>
</dbReference>
<keyword evidence="4" id="KW-1003">Cell membrane</keyword>
<reference evidence="15" key="1">
    <citation type="submission" date="2015-08" db="EMBL/GenBank/DDBJ databases">
        <title>Complete DNA Sequence of Pseudomonas syringae pv. actinidiae, the Causal Agent of Kiwifruit Canker Disease.</title>
        <authorList>
            <person name="Rikkerink E.H.A."/>
            <person name="Fineran P.C."/>
        </authorList>
    </citation>
    <scope>NUCLEOTIDE SEQUENCE</scope>
    <source>
        <strain evidence="15">DSM 13666</strain>
    </source>
</reference>
<evidence type="ECO:0000313" key="15">
    <source>
        <dbReference type="EMBL" id="KOO36867.1"/>
    </source>
</evidence>
<dbReference type="PANTHER" id="PTHR45453">
    <property type="entry name" value="PHOSPHATE REGULON SENSOR PROTEIN PHOR"/>
    <property type="match status" value="1"/>
</dbReference>
<evidence type="ECO:0000259" key="14">
    <source>
        <dbReference type="PROSITE" id="PS50109"/>
    </source>
</evidence>
<dbReference type="GO" id="GO:0005886">
    <property type="term" value="C:plasma membrane"/>
    <property type="evidence" value="ECO:0007669"/>
    <property type="project" value="UniProtKB-SubCell"/>
</dbReference>
<evidence type="ECO:0000256" key="1">
    <source>
        <dbReference type="ARBA" id="ARBA00000085"/>
    </source>
</evidence>
<dbReference type="Pfam" id="PF02518">
    <property type="entry name" value="HATPase_c"/>
    <property type="match status" value="1"/>
</dbReference>
<keyword evidence="11" id="KW-0902">Two-component regulatory system</keyword>
<dbReference type="EMBL" id="LILD01000003">
    <property type="protein sequence ID" value="KOO36867.1"/>
    <property type="molecule type" value="Genomic_DNA"/>
</dbReference>
<dbReference type="GeneID" id="87595830"/>
<keyword evidence="7" id="KW-0547">Nucleotide-binding</keyword>
<dbReference type="GO" id="GO:0004721">
    <property type="term" value="F:phosphoprotein phosphatase activity"/>
    <property type="evidence" value="ECO:0007669"/>
    <property type="project" value="TreeGrafter"/>
</dbReference>
<organism evidence="15">
    <name type="scientific">Halalkalibacterium halodurans</name>
    <name type="common">Bacillus halodurans</name>
    <dbReference type="NCBI Taxonomy" id="86665"/>
    <lineage>
        <taxon>Bacteria</taxon>
        <taxon>Bacillati</taxon>
        <taxon>Bacillota</taxon>
        <taxon>Bacilli</taxon>
        <taxon>Bacillales</taxon>
        <taxon>Bacillaceae</taxon>
        <taxon>Halalkalibacterium (ex Joshi et al. 2022)</taxon>
    </lineage>
</organism>
<keyword evidence="12 13" id="KW-0472">Membrane</keyword>
<feature type="transmembrane region" description="Helical" evidence="13">
    <location>
        <begin position="38"/>
        <end position="56"/>
    </location>
</feature>
<evidence type="ECO:0000256" key="6">
    <source>
        <dbReference type="ARBA" id="ARBA00022692"/>
    </source>
</evidence>
<evidence type="ECO:0000256" key="8">
    <source>
        <dbReference type="ARBA" id="ARBA00022777"/>
    </source>
</evidence>
<keyword evidence="9" id="KW-0067">ATP-binding</keyword>
<dbReference type="GO" id="GO:0005524">
    <property type="term" value="F:ATP binding"/>
    <property type="evidence" value="ECO:0007669"/>
    <property type="project" value="UniProtKB-KW"/>
</dbReference>
<dbReference type="InterPro" id="IPR050351">
    <property type="entry name" value="BphY/WalK/GraS-like"/>
</dbReference>
<sequence length="331" mass="38843">MKLFIKDHLSFILLYLITFICLPFIIEQLDGFENHYDYFSFLAITLLISLLVIRYLRRKKMYTHLKKENLDQADFLIYRPHAPIEKAYANQLKEFSSLLLKEQDTYQNFLQEQQLLISHAVHQMKTPISVMQLLVQSNQTNDVKSLGEWQKVEAECDKIYFSLNQLLSYSRSTQLLSDLKIEAMPLKKIIQEVINDLKDYFIEEELFPKVTIAEEVILYSDRKWMKVVVYQLLSNAIKYGEKHSTVHIYYRNGQLSIHNRGETIPKSEINRLFNLFYTGSKGRKRSEATGIGLYLVKRILVTLDHPFELTSHHQETTFTIELSKSISTAAD</sequence>
<feature type="transmembrane region" description="Helical" evidence="13">
    <location>
        <begin position="9"/>
        <end position="26"/>
    </location>
</feature>
<gene>
    <name evidence="15" type="ORF">AMD02_15845</name>
</gene>
<evidence type="ECO:0000256" key="3">
    <source>
        <dbReference type="ARBA" id="ARBA00012438"/>
    </source>
</evidence>
<dbReference type="PROSITE" id="PS50109">
    <property type="entry name" value="HIS_KIN"/>
    <property type="match status" value="1"/>
</dbReference>
<evidence type="ECO:0000256" key="9">
    <source>
        <dbReference type="ARBA" id="ARBA00022840"/>
    </source>
</evidence>
<evidence type="ECO:0000256" key="7">
    <source>
        <dbReference type="ARBA" id="ARBA00022741"/>
    </source>
</evidence>
<comment type="catalytic activity">
    <reaction evidence="1">
        <text>ATP + protein L-histidine = ADP + protein N-phospho-L-histidine.</text>
        <dbReference type="EC" id="2.7.13.3"/>
    </reaction>
</comment>
<accession>A0A0M0KE61</accession>
<dbReference type="InterPro" id="IPR005467">
    <property type="entry name" value="His_kinase_dom"/>
</dbReference>
<evidence type="ECO:0000256" key="12">
    <source>
        <dbReference type="ARBA" id="ARBA00023136"/>
    </source>
</evidence>
<dbReference type="AlphaFoldDB" id="A0A0M0KE61"/>
<dbReference type="InterPro" id="IPR036890">
    <property type="entry name" value="HATPase_C_sf"/>
</dbReference>
<evidence type="ECO:0000256" key="13">
    <source>
        <dbReference type="SAM" id="Phobius"/>
    </source>
</evidence>
<evidence type="ECO:0000256" key="11">
    <source>
        <dbReference type="ARBA" id="ARBA00023012"/>
    </source>
</evidence>
<keyword evidence="10 13" id="KW-1133">Transmembrane helix</keyword>
<dbReference type="RefSeq" id="WP_053432104.1">
    <property type="nucleotide sequence ID" value="NZ_CP040441.1"/>
</dbReference>
<dbReference type="GO" id="GO:0016036">
    <property type="term" value="P:cellular response to phosphate starvation"/>
    <property type="evidence" value="ECO:0007669"/>
    <property type="project" value="TreeGrafter"/>
</dbReference>
<dbReference type="PANTHER" id="PTHR45453:SF2">
    <property type="entry name" value="HISTIDINE KINASE"/>
    <property type="match status" value="1"/>
</dbReference>
<dbReference type="GO" id="GO:0000155">
    <property type="term" value="F:phosphorelay sensor kinase activity"/>
    <property type="evidence" value="ECO:0007669"/>
    <property type="project" value="InterPro"/>
</dbReference>
<dbReference type="Gene3D" id="3.30.565.10">
    <property type="entry name" value="Histidine kinase-like ATPase, C-terminal domain"/>
    <property type="match status" value="1"/>
</dbReference>
<protein>
    <recommendedName>
        <fullName evidence="3">histidine kinase</fullName>
        <ecNumber evidence="3">2.7.13.3</ecNumber>
    </recommendedName>
</protein>
<dbReference type="InterPro" id="IPR003594">
    <property type="entry name" value="HATPase_dom"/>
</dbReference>
<dbReference type="InterPro" id="IPR036097">
    <property type="entry name" value="HisK_dim/P_sf"/>
</dbReference>
<evidence type="ECO:0000256" key="2">
    <source>
        <dbReference type="ARBA" id="ARBA00004651"/>
    </source>
</evidence>
<evidence type="ECO:0000256" key="5">
    <source>
        <dbReference type="ARBA" id="ARBA00022679"/>
    </source>
</evidence>
<dbReference type="SUPFAM" id="SSF55874">
    <property type="entry name" value="ATPase domain of HSP90 chaperone/DNA topoisomerase II/histidine kinase"/>
    <property type="match status" value="1"/>
</dbReference>
<dbReference type="EC" id="2.7.13.3" evidence="3"/>
<keyword evidence="6 13" id="KW-0812">Transmembrane</keyword>